<protein>
    <submittedName>
        <fullName evidence="2">Uncharacterized protein</fullName>
    </submittedName>
</protein>
<dbReference type="Proteomes" id="UP001139887">
    <property type="component" value="Unassembled WGS sequence"/>
</dbReference>
<dbReference type="OrthoDB" id="5581632at2759"/>
<feature type="chain" id="PRO_5040960501" evidence="1">
    <location>
        <begin position="25"/>
        <end position="382"/>
    </location>
</feature>
<evidence type="ECO:0000313" key="2">
    <source>
        <dbReference type="EMBL" id="KAJ2852286.1"/>
    </source>
</evidence>
<comment type="caution">
    <text evidence="2">The sequence shown here is derived from an EMBL/GenBank/DDBJ whole genome shotgun (WGS) entry which is preliminary data.</text>
</comment>
<dbReference type="AlphaFoldDB" id="A0A9W8IB93"/>
<feature type="signal peptide" evidence="1">
    <location>
        <begin position="1"/>
        <end position="24"/>
    </location>
</feature>
<gene>
    <name evidence="2" type="ORF">IWW36_000429</name>
</gene>
<evidence type="ECO:0000256" key="1">
    <source>
        <dbReference type="SAM" id="SignalP"/>
    </source>
</evidence>
<dbReference type="EMBL" id="JANBUW010000004">
    <property type="protein sequence ID" value="KAJ2852286.1"/>
    <property type="molecule type" value="Genomic_DNA"/>
</dbReference>
<keyword evidence="3" id="KW-1185">Reference proteome</keyword>
<keyword evidence="1" id="KW-0732">Signal</keyword>
<sequence length="382" mass="41786">MSRKLLKTLFVAVVCVGTTAFAQAEDKYTSSEPAPVARNACAEGPCCEHNAHTTVALPPPLTIAYQDPCHPCCANCVTYSDFHVDNEGDDCCKPAAVIKTHHFVKEVNYKCCTGPCGDVSCEPCCTKIVCNPCGNKGSIAVWPGGSRYCHECCCEPCCCHHHDCCHSEPCCHHDCCHHDCCHHDCCHHDCSHHEPCCPEPCCHHGQQFYRYDDDCCCDHHHDDCCCDHHHGDYGYHHECCHRDGCCHHEECCHHECCHHDCNCEKMIVTHALADNCGTHYCVTSCLKDPCGNKCVETHHCFAPNTDPCPCKENLSTECCITHCIIEPSCCCGCGCHPPLCTPSFEGSPEPQLAPAPSPAPICPTLSEQAPACPACPACTKRA</sequence>
<name>A0A9W8IB93_9FUNG</name>
<reference evidence="2" key="1">
    <citation type="submission" date="2022-07" db="EMBL/GenBank/DDBJ databases">
        <title>Phylogenomic reconstructions and comparative analyses of Kickxellomycotina fungi.</title>
        <authorList>
            <person name="Reynolds N.K."/>
            <person name="Stajich J.E."/>
            <person name="Barry K."/>
            <person name="Grigoriev I.V."/>
            <person name="Crous P."/>
            <person name="Smith M.E."/>
        </authorList>
    </citation>
    <scope>NUCLEOTIDE SEQUENCE</scope>
    <source>
        <strain evidence="2">NRRL 1566</strain>
    </source>
</reference>
<organism evidence="2 3">
    <name type="scientific">Coemansia brasiliensis</name>
    <dbReference type="NCBI Taxonomy" id="2650707"/>
    <lineage>
        <taxon>Eukaryota</taxon>
        <taxon>Fungi</taxon>
        <taxon>Fungi incertae sedis</taxon>
        <taxon>Zoopagomycota</taxon>
        <taxon>Kickxellomycotina</taxon>
        <taxon>Kickxellomycetes</taxon>
        <taxon>Kickxellales</taxon>
        <taxon>Kickxellaceae</taxon>
        <taxon>Coemansia</taxon>
    </lineage>
</organism>
<proteinExistence type="predicted"/>
<accession>A0A9W8IB93</accession>
<evidence type="ECO:0000313" key="3">
    <source>
        <dbReference type="Proteomes" id="UP001139887"/>
    </source>
</evidence>